<evidence type="ECO:0000256" key="8">
    <source>
        <dbReference type="ARBA" id="ARBA00022844"/>
    </source>
</evidence>
<keyword evidence="13" id="KW-0449">Lipoprotein</keyword>
<evidence type="ECO:0000256" key="3">
    <source>
        <dbReference type="ARBA" id="ARBA00022525"/>
    </source>
</evidence>
<accession>A0A2S1WC19</accession>
<evidence type="ECO:0000256" key="10">
    <source>
        <dbReference type="ARBA" id="ARBA00023026"/>
    </source>
</evidence>
<dbReference type="Gene3D" id="4.10.890.10">
    <property type="entry name" value="HIV 1 nef anchor domain"/>
    <property type="match status" value="1"/>
</dbReference>
<keyword evidence="5" id="KW-0945">Host-virus interaction</keyword>
<evidence type="ECO:0000256" key="2">
    <source>
        <dbReference type="ARBA" id="ARBA00022518"/>
    </source>
</evidence>
<keyword evidence="8" id="KW-0946">Virion</keyword>
<evidence type="ECO:0000256" key="6">
    <source>
        <dbReference type="ARBA" id="ARBA00022703"/>
    </source>
</evidence>
<sequence>MGGKWSKNSIVGWPKIRERIRKAGTTEPAADGVGAASRDLEKHGHTGTRGQTPTDFWVVLQVSTS</sequence>
<gene>
    <name evidence="15" type="primary">nef</name>
</gene>
<keyword evidence="11" id="KW-0472">Membrane</keyword>
<keyword evidence="4" id="KW-0597">Phosphoprotein</keyword>
<reference evidence="15" key="1">
    <citation type="journal article" date="2018" name="AIDS Res. Hum. Retroviruses">
        <title>Identification of a new HIV-1 circulating recombinant form CRF65_cpx strain in Jilin, China.</title>
        <authorList>
            <person name="Wang J.Y."/>
            <person name="Chen X.H."/>
            <person name="Shao B."/>
            <person name="Huo Q.Q."/>
            <person name="Liu S.Y."/>
            <person name="Li J."/>
            <person name="Wang F.X."/>
        </authorList>
    </citation>
    <scope>NUCLEOTIDE SEQUENCE</scope>
    <source>
        <strain evidence="15">JL15030</strain>
    </source>
</reference>
<keyword evidence="1" id="KW-1032">Host cell membrane</keyword>
<keyword evidence="12" id="KW-0899">Viral immunoevasion</keyword>
<evidence type="ECO:0000256" key="14">
    <source>
        <dbReference type="SAM" id="MobiDB-lite"/>
    </source>
</evidence>
<evidence type="ECO:0000313" key="15">
    <source>
        <dbReference type="EMBL" id="AWJ64128.1"/>
    </source>
</evidence>
<dbReference type="EMBL" id="MH051841">
    <property type="protein sequence ID" value="AWJ64128.1"/>
    <property type="molecule type" value="Genomic_DNA"/>
</dbReference>
<keyword evidence="10" id="KW-0843">Virulence</keyword>
<evidence type="ECO:0000256" key="12">
    <source>
        <dbReference type="ARBA" id="ARBA00023280"/>
    </source>
</evidence>
<proteinExistence type="predicted"/>
<keyword evidence="9" id="KW-1043">Host membrane</keyword>
<dbReference type="GO" id="GO:0044423">
    <property type="term" value="C:virion component"/>
    <property type="evidence" value="ECO:0007669"/>
    <property type="project" value="UniProtKB-KW"/>
</dbReference>
<evidence type="ECO:0000256" key="9">
    <source>
        <dbReference type="ARBA" id="ARBA00022870"/>
    </source>
</evidence>
<keyword evidence="7" id="KW-0519">Myristate</keyword>
<feature type="region of interest" description="Disordered" evidence="14">
    <location>
        <begin position="21"/>
        <end position="52"/>
    </location>
</feature>
<evidence type="ECO:0000256" key="11">
    <source>
        <dbReference type="ARBA" id="ARBA00023136"/>
    </source>
</evidence>
<keyword evidence="6" id="KW-0053">Apoptosis</keyword>
<evidence type="ECO:0000256" key="4">
    <source>
        <dbReference type="ARBA" id="ARBA00022553"/>
    </source>
</evidence>
<protein>
    <submittedName>
        <fullName evidence="15">Truncated Nef</fullName>
    </submittedName>
</protein>
<name>A0A2S1WC19_HV1</name>
<dbReference type="InterPro" id="IPR027480">
    <property type="entry name" value="HIV-1_Nef_anchor_sf"/>
</dbReference>
<organism evidence="15">
    <name type="scientific">Human immunodeficiency virus type 1</name>
    <name type="common">HIV-1</name>
    <dbReference type="NCBI Taxonomy" id="11676"/>
    <lineage>
        <taxon>Viruses</taxon>
        <taxon>Riboviria</taxon>
        <taxon>Pararnavirae</taxon>
        <taxon>Artverviricota</taxon>
        <taxon>Revtraviricetes</taxon>
        <taxon>Ortervirales</taxon>
        <taxon>Retroviridae</taxon>
        <taxon>Orthoretrovirinae</taxon>
        <taxon>Lentivirus</taxon>
        <taxon>Lentivirus humimdef1</taxon>
    </lineage>
</organism>
<reference evidence="15" key="2">
    <citation type="submission" date="2018-03" db="EMBL/GenBank/DDBJ databases">
        <authorList>
            <person name="Keele B.F."/>
        </authorList>
    </citation>
    <scope>NUCLEOTIDE SEQUENCE</scope>
    <source>
        <strain evidence="15">JL15030</strain>
    </source>
</reference>
<evidence type="ECO:0000256" key="13">
    <source>
        <dbReference type="ARBA" id="ARBA00023288"/>
    </source>
</evidence>
<evidence type="ECO:0000256" key="5">
    <source>
        <dbReference type="ARBA" id="ARBA00022581"/>
    </source>
</evidence>
<keyword evidence="3" id="KW-0964">Secreted</keyword>
<evidence type="ECO:0000256" key="7">
    <source>
        <dbReference type="ARBA" id="ARBA00022707"/>
    </source>
</evidence>
<organismHost>
    <name type="scientific">Homo sapiens</name>
    <name type="common">Human</name>
    <dbReference type="NCBI Taxonomy" id="9606"/>
</organismHost>
<evidence type="ECO:0000256" key="1">
    <source>
        <dbReference type="ARBA" id="ARBA00022511"/>
    </source>
</evidence>
<keyword evidence="2" id="KW-0244">Early protein</keyword>